<gene>
    <name evidence="10" type="ORF">FA09DRAFT_344014</name>
</gene>
<evidence type="ECO:0000256" key="2">
    <source>
        <dbReference type="ARBA" id="ARBA00023015"/>
    </source>
</evidence>
<dbReference type="PANTHER" id="PTHR12716:SF8">
    <property type="entry name" value="TRANSCRIPTION INITIATION FACTOR IIE SUBUNIT BETA"/>
    <property type="match status" value="1"/>
</dbReference>
<evidence type="ECO:0000256" key="5">
    <source>
        <dbReference type="ARBA" id="ARBA00023242"/>
    </source>
</evidence>
<dbReference type="Pfam" id="PF22254">
    <property type="entry name" value="TFA2_E-tether"/>
    <property type="match status" value="1"/>
</dbReference>
<dbReference type="GeneID" id="37272173"/>
<reference evidence="10 11" key="1">
    <citation type="journal article" date="2018" name="Mol. Biol. Evol.">
        <title>Broad Genomic Sampling Reveals a Smut Pathogenic Ancestry of the Fungal Clade Ustilaginomycotina.</title>
        <authorList>
            <person name="Kijpornyongpan T."/>
            <person name="Mondo S.J."/>
            <person name="Barry K."/>
            <person name="Sandor L."/>
            <person name="Lee J."/>
            <person name="Lipzen A."/>
            <person name="Pangilinan J."/>
            <person name="LaButti K."/>
            <person name="Hainaut M."/>
            <person name="Henrissat B."/>
            <person name="Grigoriev I.V."/>
            <person name="Spatafora J.W."/>
            <person name="Aime M.C."/>
        </authorList>
    </citation>
    <scope>NUCLEOTIDE SEQUENCE [LARGE SCALE GENOMIC DNA]</scope>
    <source>
        <strain evidence="10 11">MCA 4186</strain>
    </source>
</reference>
<dbReference type="InterPro" id="IPR040501">
    <property type="entry name" value="TFA2_Winged_2"/>
</dbReference>
<evidence type="ECO:0000256" key="1">
    <source>
        <dbReference type="ARBA" id="ARBA00004123"/>
    </source>
</evidence>
<sequence>MSRSSQIYSQPSLTGSGATSTTRLILALEALKAEKNPVRLEDFAIRNSLEFLLDENDETRRRLEAHERVERGEKTGLWSYRPDFDVKSPSELLTLLRSRAVSSRPGAPNAAGMKLAELRESYPLARQVIEEWAGKGMEREVLVLRKQDGTAKMVYWNEEKGVGNVDDEFKTLWHAQTIPDAVDLPRELAAEGLRTIQTHIDPEAEEKRAKAALAARGGKGGRGRGKGRKVRVQNTHLEGVDLSRDFVSGK</sequence>
<dbReference type="PROSITE" id="PS51351">
    <property type="entry name" value="TFIIE_BETA_C"/>
    <property type="match status" value="1"/>
</dbReference>
<dbReference type="GO" id="GO:0005673">
    <property type="term" value="C:transcription factor TFIIE complex"/>
    <property type="evidence" value="ECO:0007669"/>
    <property type="project" value="UniProtKB-UniRule"/>
</dbReference>
<dbReference type="Pfam" id="PF18121">
    <property type="entry name" value="TFA2_Winged_2"/>
    <property type="match status" value="1"/>
</dbReference>
<keyword evidence="4 7" id="KW-0804">Transcription</keyword>
<evidence type="ECO:0000256" key="8">
    <source>
        <dbReference type="SAM" id="MobiDB-lite"/>
    </source>
</evidence>
<dbReference type="GO" id="GO:0003677">
    <property type="term" value="F:DNA binding"/>
    <property type="evidence" value="ECO:0007669"/>
    <property type="project" value="UniProtKB-UniRule"/>
</dbReference>
<dbReference type="RefSeq" id="XP_025596511.1">
    <property type="nucleotide sequence ID" value="XM_025744629.1"/>
</dbReference>
<dbReference type="GO" id="GO:0006367">
    <property type="term" value="P:transcription initiation at RNA polymerase II promoter"/>
    <property type="evidence" value="ECO:0007669"/>
    <property type="project" value="UniProtKB-UniRule"/>
</dbReference>
<comment type="similarity">
    <text evidence="7">Belongs to the TFIIE beta subunit family.</text>
</comment>
<evidence type="ECO:0000256" key="3">
    <source>
        <dbReference type="ARBA" id="ARBA00023125"/>
    </source>
</evidence>
<dbReference type="Proteomes" id="UP000245946">
    <property type="component" value="Unassembled WGS sequence"/>
</dbReference>
<keyword evidence="5 7" id="KW-0539">Nucleus</keyword>
<proteinExistence type="inferred from homology"/>
<evidence type="ECO:0000313" key="11">
    <source>
        <dbReference type="Proteomes" id="UP000245946"/>
    </source>
</evidence>
<dbReference type="OrthoDB" id="3907302at2759"/>
<dbReference type="STRING" id="58919.A0A316Z5J7"/>
<dbReference type="AlphaFoldDB" id="A0A316Z5J7"/>
<organism evidence="10 11">
    <name type="scientific">Tilletiopsis washingtonensis</name>
    <dbReference type="NCBI Taxonomy" id="58919"/>
    <lineage>
        <taxon>Eukaryota</taxon>
        <taxon>Fungi</taxon>
        <taxon>Dikarya</taxon>
        <taxon>Basidiomycota</taxon>
        <taxon>Ustilaginomycotina</taxon>
        <taxon>Exobasidiomycetes</taxon>
        <taxon>Entylomatales</taxon>
        <taxon>Entylomatales incertae sedis</taxon>
        <taxon>Tilletiopsis</taxon>
    </lineage>
</organism>
<dbReference type="EMBL" id="KZ819300">
    <property type="protein sequence ID" value="PWN96232.1"/>
    <property type="molecule type" value="Genomic_DNA"/>
</dbReference>
<evidence type="ECO:0000256" key="4">
    <source>
        <dbReference type="ARBA" id="ARBA00023163"/>
    </source>
</evidence>
<dbReference type="InterPro" id="IPR003166">
    <property type="entry name" value="TFIIE_bsu_DNA-bd"/>
</dbReference>
<keyword evidence="2 7" id="KW-0805">Transcription regulation</keyword>
<dbReference type="PIRSF" id="PIRSF016398">
    <property type="entry name" value="TFIIE-beta"/>
    <property type="match status" value="1"/>
</dbReference>
<comment type="function">
    <text evidence="6 7">Recruits TFIIH to the initiation complex and stimulates the RNA polymerase II C-terminal domain kinase and DNA-dependent ATPase activities of TFIIH. Both TFIIH and TFIIE are required for promoter clearance by RNA polymerase.</text>
</comment>
<evidence type="ECO:0000256" key="7">
    <source>
        <dbReference type="PIRNR" id="PIRNR016398"/>
    </source>
</evidence>
<dbReference type="PANTHER" id="PTHR12716">
    <property type="entry name" value="TRANSCRIPTION INITIATION FACTOR IIE, BETA SUBUNIT"/>
    <property type="match status" value="1"/>
</dbReference>
<dbReference type="InterPro" id="IPR054600">
    <property type="entry name" value="TFA2_E-tether"/>
</dbReference>
<dbReference type="GO" id="GO:0001097">
    <property type="term" value="F:TFIIH-class transcription factor complex binding"/>
    <property type="evidence" value="ECO:0007669"/>
    <property type="project" value="TreeGrafter"/>
</dbReference>
<keyword evidence="11" id="KW-1185">Reference proteome</keyword>
<evidence type="ECO:0000256" key="6">
    <source>
        <dbReference type="ARBA" id="ARBA00025581"/>
    </source>
</evidence>
<accession>A0A316Z5J7</accession>
<comment type="subunit">
    <text evidence="7">Tetramer of two alpha and two beta chains.</text>
</comment>
<comment type="subcellular location">
    <subcellularLocation>
        <location evidence="1 7">Nucleus</location>
    </subcellularLocation>
</comment>
<name>A0A316Z5J7_9BASI</name>
<feature type="region of interest" description="Disordered" evidence="8">
    <location>
        <begin position="210"/>
        <end position="236"/>
    </location>
</feature>
<feature type="domain" description="TFIIE beta" evidence="9">
    <location>
        <begin position="12"/>
        <end position="87"/>
    </location>
</feature>
<dbReference type="InterPro" id="IPR016656">
    <property type="entry name" value="TFIIE-bsu"/>
</dbReference>
<evidence type="ECO:0000313" key="10">
    <source>
        <dbReference type="EMBL" id="PWN96232.1"/>
    </source>
</evidence>
<evidence type="ECO:0000259" key="9">
    <source>
        <dbReference type="PROSITE" id="PS51351"/>
    </source>
</evidence>
<feature type="compositionally biased region" description="Basic residues" evidence="8">
    <location>
        <begin position="219"/>
        <end position="231"/>
    </location>
</feature>
<protein>
    <recommendedName>
        <fullName evidence="7">Transcription initiation factor IIE subunit beta</fullName>
    </recommendedName>
</protein>
<keyword evidence="3 7" id="KW-0238">DNA-binding</keyword>